<gene>
    <name evidence="2" type="ORF">SLNWT_0058</name>
</gene>
<dbReference type="Gene3D" id="3.40.50.1820">
    <property type="entry name" value="alpha/beta hydrolase"/>
    <property type="match status" value="1"/>
</dbReference>
<feature type="domain" description="Serine aminopeptidase S33" evidence="1">
    <location>
        <begin position="23"/>
        <end position="249"/>
    </location>
</feature>
<protein>
    <submittedName>
        <fullName evidence="2">Alpha/beta hydrolase fold protein</fullName>
    </submittedName>
</protein>
<dbReference type="InterPro" id="IPR022742">
    <property type="entry name" value="Hydrolase_4"/>
</dbReference>
<keyword evidence="3" id="KW-1185">Reference proteome</keyword>
<evidence type="ECO:0000313" key="3">
    <source>
        <dbReference type="Proteomes" id="UP000031523"/>
    </source>
</evidence>
<dbReference type="Proteomes" id="UP000031523">
    <property type="component" value="Chromosome"/>
</dbReference>
<dbReference type="AlphaFoldDB" id="A0A0B5EGI0"/>
<dbReference type="Pfam" id="PF12146">
    <property type="entry name" value="Hydrolase_4"/>
    <property type="match status" value="1"/>
</dbReference>
<evidence type="ECO:0000259" key="1">
    <source>
        <dbReference type="Pfam" id="PF12146"/>
    </source>
</evidence>
<dbReference type="PRINTS" id="PR00111">
    <property type="entry name" value="ABHYDROLASE"/>
</dbReference>
<accession>A0A0B5EGI0</accession>
<evidence type="ECO:0000313" key="2">
    <source>
        <dbReference type="EMBL" id="AJE80434.1"/>
    </source>
</evidence>
<proteinExistence type="predicted"/>
<dbReference type="KEGG" id="sals:SLNWT_0058"/>
<dbReference type="PANTHER" id="PTHR11614">
    <property type="entry name" value="PHOSPHOLIPASE-RELATED"/>
    <property type="match status" value="1"/>
</dbReference>
<dbReference type="EMBL" id="CP010519">
    <property type="protein sequence ID" value="AJE80434.1"/>
    <property type="molecule type" value="Genomic_DNA"/>
</dbReference>
<reference evidence="2 3" key="1">
    <citation type="submission" date="2015-01" db="EMBL/GenBank/DDBJ databases">
        <title>Enhanced salinomycin production by adjusting the supply of polyketide extender units in Streptomyce albus DSM 41398.</title>
        <authorList>
            <person name="Lu C."/>
        </authorList>
    </citation>
    <scope>NUCLEOTIDE SEQUENCE [LARGE SCALE GENOMIC DNA]</scope>
    <source>
        <strain evidence="3">ATCC 21838 / DSM 41398 / FERM P-419 / JCM 4703 / NBRC 107858</strain>
    </source>
</reference>
<dbReference type="InterPro" id="IPR029058">
    <property type="entry name" value="AB_hydrolase_fold"/>
</dbReference>
<dbReference type="InterPro" id="IPR051044">
    <property type="entry name" value="MAG_DAG_Lipase"/>
</dbReference>
<organism evidence="2 3">
    <name type="scientific">Streptomyces albus (strain ATCC 21838 / DSM 41398 / FERM P-419 / JCM 4703 / NBRC 107858)</name>
    <dbReference type="NCBI Taxonomy" id="1081613"/>
    <lineage>
        <taxon>Bacteria</taxon>
        <taxon>Bacillati</taxon>
        <taxon>Actinomycetota</taxon>
        <taxon>Actinomycetes</taxon>
        <taxon>Kitasatosporales</taxon>
        <taxon>Streptomycetaceae</taxon>
        <taxon>Streptomyces</taxon>
    </lineage>
</organism>
<dbReference type="SUPFAM" id="SSF53474">
    <property type="entry name" value="alpha/beta-Hydrolases"/>
    <property type="match status" value="1"/>
</dbReference>
<sequence>MGEPIKLDGRLGALAVRVLPHPEPTWLAVVTHGYGEHGGRFLHVARELAAHGASVVLPDHYGHGLSDGERVRVEDCDDLVAGLHLVIEWAAERNPGLPLVLVGHSMGGLVATRYVQQYPGRLDALALSGPVVGGNPAFTALADMDPMPDVPLDPAALSRDPEVGRAYTADPLVWHGPFKRETLRAMIAASDAARSGPGFGALPTLWQHGETDTLAPLDATRPVLYALRGEDFEEHVYPGAAHEVFNETNKDEVLADLTAFLGRVLPARA</sequence>
<keyword evidence="2" id="KW-0378">Hydrolase</keyword>
<dbReference type="GO" id="GO:0016787">
    <property type="term" value="F:hydrolase activity"/>
    <property type="evidence" value="ECO:0007669"/>
    <property type="project" value="UniProtKB-KW"/>
</dbReference>
<dbReference type="InterPro" id="IPR000073">
    <property type="entry name" value="AB_hydrolase_1"/>
</dbReference>
<name>A0A0B5EGI0_STRA4</name>